<keyword evidence="15" id="KW-1185">Reference proteome</keyword>
<reference evidence="14 15" key="1">
    <citation type="submission" date="2019-07" db="EMBL/GenBank/DDBJ databases">
        <authorList>
            <person name="Kim J."/>
        </authorList>
    </citation>
    <scope>NUCLEOTIDE SEQUENCE [LARGE SCALE GENOMIC DNA]</scope>
    <source>
        <strain evidence="14 15">JC52</strain>
    </source>
</reference>
<evidence type="ECO:0000256" key="2">
    <source>
        <dbReference type="ARBA" id="ARBA00004994"/>
    </source>
</evidence>
<comment type="catalytic activity">
    <reaction evidence="10 11">
        <text>(R)-pantoate + NADP(+) = 2-dehydropantoate + NADPH + H(+)</text>
        <dbReference type="Rhea" id="RHEA:16233"/>
        <dbReference type="ChEBI" id="CHEBI:11561"/>
        <dbReference type="ChEBI" id="CHEBI:15378"/>
        <dbReference type="ChEBI" id="CHEBI:15980"/>
        <dbReference type="ChEBI" id="CHEBI:57783"/>
        <dbReference type="ChEBI" id="CHEBI:58349"/>
        <dbReference type="EC" id="1.1.1.169"/>
    </reaction>
</comment>
<dbReference type="UniPathway" id="UPA00028">
    <property type="reaction ID" value="UER00004"/>
</dbReference>
<dbReference type="Gene3D" id="1.10.1040.10">
    <property type="entry name" value="N-(1-d-carboxylethyl)-l-norvaline Dehydrogenase, domain 2"/>
    <property type="match status" value="1"/>
</dbReference>
<keyword evidence="8 11" id="KW-0560">Oxidoreductase</keyword>
<dbReference type="InterPro" id="IPR050838">
    <property type="entry name" value="Ketopantoate_reductase"/>
</dbReference>
<dbReference type="AlphaFoldDB" id="A0A559KBW4"/>
<dbReference type="Pfam" id="PF08546">
    <property type="entry name" value="ApbA_C"/>
    <property type="match status" value="1"/>
</dbReference>
<evidence type="ECO:0000256" key="10">
    <source>
        <dbReference type="ARBA" id="ARBA00048793"/>
    </source>
</evidence>
<dbReference type="SUPFAM" id="SSF48179">
    <property type="entry name" value="6-phosphogluconate dehydrogenase C-terminal domain-like"/>
    <property type="match status" value="1"/>
</dbReference>
<feature type="domain" description="Ketopantoate reductase C-terminal" evidence="13">
    <location>
        <begin position="199"/>
        <end position="322"/>
    </location>
</feature>
<comment type="caution">
    <text evidence="14">The sequence shown here is derived from an EMBL/GenBank/DDBJ whole genome shotgun (WGS) entry which is preliminary data.</text>
</comment>
<keyword evidence="6 11" id="KW-0566">Pantothenate biosynthesis</keyword>
<dbReference type="OrthoDB" id="9800163at2"/>
<evidence type="ECO:0000313" key="15">
    <source>
        <dbReference type="Proteomes" id="UP000317036"/>
    </source>
</evidence>
<evidence type="ECO:0000256" key="3">
    <source>
        <dbReference type="ARBA" id="ARBA00007870"/>
    </source>
</evidence>
<dbReference type="GO" id="GO:0008677">
    <property type="term" value="F:2-dehydropantoate 2-reductase activity"/>
    <property type="evidence" value="ECO:0007669"/>
    <property type="project" value="UniProtKB-EC"/>
</dbReference>
<organism evidence="14 15">
    <name type="scientific">Paenibacillus cremeus</name>
    <dbReference type="NCBI Taxonomy" id="2163881"/>
    <lineage>
        <taxon>Bacteria</taxon>
        <taxon>Bacillati</taxon>
        <taxon>Bacillota</taxon>
        <taxon>Bacilli</taxon>
        <taxon>Bacillales</taxon>
        <taxon>Paenibacillaceae</taxon>
        <taxon>Paenibacillus</taxon>
    </lineage>
</organism>
<keyword evidence="7 11" id="KW-0521">NADP</keyword>
<comment type="function">
    <text evidence="1 11">Catalyzes the NADPH-dependent reduction of ketopantoate into pantoic acid.</text>
</comment>
<proteinExistence type="inferred from homology"/>
<feature type="domain" description="Ketopantoate reductase N-terminal" evidence="12">
    <location>
        <begin position="7"/>
        <end position="167"/>
    </location>
</feature>
<dbReference type="Proteomes" id="UP000317036">
    <property type="component" value="Unassembled WGS sequence"/>
</dbReference>
<evidence type="ECO:0000256" key="4">
    <source>
        <dbReference type="ARBA" id="ARBA00013014"/>
    </source>
</evidence>
<dbReference type="EC" id="1.1.1.169" evidence="4 11"/>
<dbReference type="GO" id="GO:0005737">
    <property type="term" value="C:cytoplasm"/>
    <property type="evidence" value="ECO:0007669"/>
    <property type="project" value="TreeGrafter"/>
</dbReference>
<evidence type="ECO:0000256" key="11">
    <source>
        <dbReference type="RuleBase" id="RU362068"/>
    </source>
</evidence>
<dbReference type="EMBL" id="VNJI01000013">
    <property type="protein sequence ID" value="TVY09615.1"/>
    <property type="molecule type" value="Genomic_DNA"/>
</dbReference>
<dbReference type="InterPro" id="IPR036291">
    <property type="entry name" value="NAD(P)-bd_dom_sf"/>
</dbReference>
<dbReference type="InterPro" id="IPR003710">
    <property type="entry name" value="ApbA"/>
</dbReference>
<dbReference type="InterPro" id="IPR013332">
    <property type="entry name" value="KPR_N"/>
</dbReference>
<dbReference type="PANTHER" id="PTHR43765:SF2">
    <property type="entry name" value="2-DEHYDROPANTOATE 2-REDUCTASE"/>
    <property type="match status" value="1"/>
</dbReference>
<dbReference type="PANTHER" id="PTHR43765">
    <property type="entry name" value="2-DEHYDROPANTOATE 2-REDUCTASE-RELATED"/>
    <property type="match status" value="1"/>
</dbReference>
<dbReference type="GO" id="GO:0015940">
    <property type="term" value="P:pantothenate biosynthetic process"/>
    <property type="evidence" value="ECO:0007669"/>
    <property type="project" value="UniProtKB-UniPathway"/>
</dbReference>
<dbReference type="RefSeq" id="WP_144847211.1">
    <property type="nucleotide sequence ID" value="NZ_VNJI01000013.1"/>
</dbReference>
<dbReference type="InterPro" id="IPR013752">
    <property type="entry name" value="KPA_reductase"/>
</dbReference>
<dbReference type="SUPFAM" id="SSF51735">
    <property type="entry name" value="NAD(P)-binding Rossmann-fold domains"/>
    <property type="match status" value="1"/>
</dbReference>
<evidence type="ECO:0000256" key="8">
    <source>
        <dbReference type="ARBA" id="ARBA00023002"/>
    </source>
</evidence>
<dbReference type="InterPro" id="IPR013328">
    <property type="entry name" value="6PGD_dom2"/>
</dbReference>
<comment type="similarity">
    <text evidence="3 11">Belongs to the ketopantoate reductase family.</text>
</comment>
<evidence type="ECO:0000313" key="14">
    <source>
        <dbReference type="EMBL" id="TVY09615.1"/>
    </source>
</evidence>
<accession>A0A559KBW4</accession>
<evidence type="ECO:0000256" key="7">
    <source>
        <dbReference type="ARBA" id="ARBA00022857"/>
    </source>
</evidence>
<comment type="pathway">
    <text evidence="2 11">Cofactor biosynthesis; (R)-pantothenate biosynthesis; (R)-pantoate from 3-methyl-2-oxobutanoate: step 2/2.</text>
</comment>
<evidence type="ECO:0000256" key="1">
    <source>
        <dbReference type="ARBA" id="ARBA00002919"/>
    </source>
</evidence>
<evidence type="ECO:0000259" key="12">
    <source>
        <dbReference type="Pfam" id="PF02558"/>
    </source>
</evidence>
<gene>
    <name evidence="14" type="ORF">FPZ49_12825</name>
</gene>
<dbReference type="FunFam" id="1.10.1040.10:FF:000017">
    <property type="entry name" value="2-dehydropantoate 2-reductase"/>
    <property type="match status" value="1"/>
</dbReference>
<dbReference type="NCBIfam" id="TIGR00745">
    <property type="entry name" value="apbA_panE"/>
    <property type="match status" value="1"/>
</dbReference>
<protein>
    <recommendedName>
        <fullName evidence="5 11">2-dehydropantoate 2-reductase</fullName>
        <ecNumber evidence="4 11">1.1.1.169</ecNumber>
    </recommendedName>
    <alternativeName>
        <fullName evidence="9 11">Ketopantoate reductase</fullName>
    </alternativeName>
</protein>
<evidence type="ECO:0000256" key="5">
    <source>
        <dbReference type="ARBA" id="ARBA00019465"/>
    </source>
</evidence>
<dbReference type="InterPro" id="IPR008927">
    <property type="entry name" value="6-PGluconate_DH-like_C_sf"/>
</dbReference>
<dbReference type="Gene3D" id="3.40.50.720">
    <property type="entry name" value="NAD(P)-binding Rossmann-like Domain"/>
    <property type="match status" value="1"/>
</dbReference>
<evidence type="ECO:0000259" key="13">
    <source>
        <dbReference type="Pfam" id="PF08546"/>
    </source>
</evidence>
<name>A0A559KBW4_9BACL</name>
<sequence length="329" mass="35959">MSEARFTIVGAGSMGLLFAAKLALSGHALEVEVGVKRREHKEALIAEGIKLHDGNVDEGKDKQPAIVHPAIGLLTELGQAHTLGQVHFIVLTVKQSAFNPEFVREIRAMMGPESWVVCMQNGIGHVELLELEIPRERILLGITTEGAMKSSDVETWHTGKGETSLGAVVYNPASPALAAQKKLAECLERAGFRTFLSKDITRRVWQKLVINSVINPLTAILQVRNGQLPEIPSSLQLMRELFDEAMAMAAALQLKLDTELWEQLLEVCRKTAGNRSSMLQDLQSGRPTEIEAITGGLVREAGKMGMTLQTHQTVYRLVKALEGSATGRD</sequence>
<evidence type="ECO:0000256" key="9">
    <source>
        <dbReference type="ARBA" id="ARBA00032024"/>
    </source>
</evidence>
<dbReference type="Pfam" id="PF02558">
    <property type="entry name" value="ApbA"/>
    <property type="match status" value="1"/>
</dbReference>
<dbReference type="GO" id="GO:0050661">
    <property type="term" value="F:NADP binding"/>
    <property type="evidence" value="ECO:0007669"/>
    <property type="project" value="TreeGrafter"/>
</dbReference>
<evidence type="ECO:0000256" key="6">
    <source>
        <dbReference type="ARBA" id="ARBA00022655"/>
    </source>
</evidence>